<organism evidence="3 4">
    <name type="scientific">Paenibacillus chartarius</name>
    <dbReference type="NCBI Taxonomy" id="747481"/>
    <lineage>
        <taxon>Bacteria</taxon>
        <taxon>Bacillati</taxon>
        <taxon>Bacillota</taxon>
        <taxon>Bacilli</taxon>
        <taxon>Bacillales</taxon>
        <taxon>Paenibacillaceae</taxon>
        <taxon>Paenibacillus</taxon>
    </lineage>
</organism>
<comment type="caution">
    <text evidence="3">The sequence shown here is derived from an EMBL/GenBank/DDBJ whole genome shotgun (WGS) entry which is preliminary data.</text>
</comment>
<evidence type="ECO:0000256" key="1">
    <source>
        <dbReference type="ARBA" id="ARBA00008635"/>
    </source>
</evidence>
<sequence length="166" mass="17815">MYNSIQEVTEDLLNEAYLTQKVLEALSDASLAQPSAAGHRTLGELAWHLVTAHGAILGEAGLKFEAPVEEVVPASAAELAESYKKASEAAVSAIKSQWTDATLQESRNMWGMMEFTVPGLIAMFIRHQAHHRGQLTVLMRLAGLKVPGVYGPSQEEWAAMGAGAGQ</sequence>
<reference evidence="3 4" key="1">
    <citation type="submission" date="2024-09" db="EMBL/GenBank/DDBJ databases">
        <authorList>
            <person name="Sun Q."/>
            <person name="Mori K."/>
        </authorList>
    </citation>
    <scope>NUCLEOTIDE SEQUENCE [LARGE SCALE GENOMIC DNA]</scope>
    <source>
        <strain evidence="3 4">CCM 7759</strain>
    </source>
</reference>
<accession>A0ABV6DS61</accession>
<dbReference type="Gene3D" id="1.20.120.450">
    <property type="entry name" value="dinb family like domain"/>
    <property type="match status" value="1"/>
</dbReference>
<dbReference type="EMBL" id="JBHLWN010000098">
    <property type="protein sequence ID" value="MFC0215491.1"/>
    <property type="molecule type" value="Genomic_DNA"/>
</dbReference>
<dbReference type="RefSeq" id="WP_377472940.1">
    <property type="nucleotide sequence ID" value="NZ_JBHLWN010000098.1"/>
</dbReference>
<dbReference type="SUPFAM" id="SSF109854">
    <property type="entry name" value="DinB/YfiT-like putative metalloenzymes"/>
    <property type="match status" value="1"/>
</dbReference>
<evidence type="ECO:0000313" key="4">
    <source>
        <dbReference type="Proteomes" id="UP001589776"/>
    </source>
</evidence>
<dbReference type="Proteomes" id="UP001589776">
    <property type="component" value="Unassembled WGS sequence"/>
</dbReference>
<evidence type="ECO:0000313" key="3">
    <source>
        <dbReference type="EMBL" id="MFC0215491.1"/>
    </source>
</evidence>
<name>A0ABV6DS61_9BACL</name>
<protein>
    <submittedName>
        <fullName evidence="3">DinB family protein</fullName>
    </submittedName>
</protein>
<proteinExistence type="inferred from homology"/>
<dbReference type="InterPro" id="IPR007837">
    <property type="entry name" value="DinB"/>
</dbReference>
<gene>
    <name evidence="3" type="ORF">ACFFK0_24155</name>
</gene>
<dbReference type="InterPro" id="IPR034660">
    <property type="entry name" value="DinB/YfiT-like"/>
</dbReference>
<keyword evidence="4" id="KW-1185">Reference proteome</keyword>
<keyword evidence="2" id="KW-0479">Metal-binding</keyword>
<comment type="similarity">
    <text evidence="1">Belongs to the DinB family.</text>
</comment>
<evidence type="ECO:0000256" key="2">
    <source>
        <dbReference type="ARBA" id="ARBA00022723"/>
    </source>
</evidence>
<dbReference type="Pfam" id="PF05163">
    <property type="entry name" value="DinB"/>
    <property type="match status" value="1"/>
</dbReference>